<dbReference type="Pfam" id="PF02464">
    <property type="entry name" value="CinA"/>
    <property type="match status" value="1"/>
</dbReference>
<evidence type="ECO:0000259" key="1">
    <source>
        <dbReference type="Pfam" id="PF02464"/>
    </source>
</evidence>
<dbReference type="InterPro" id="IPR036653">
    <property type="entry name" value="CinA-like_C"/>
</dbReference>
<evidence type="ECO:0000313" key="3">
    <source>
        <dbReference type="Proteomes" id="UP001485459"/>
    </source>
</evidence>
<dbReference type="RefSeq" id="WP_341836658.1">
    <property type="nucleotide sequence ID" value="NZ_CP149822.1"/>
</dbReference>
<organism evidence="2 3">
    <name type="scientific">Chitinophaga pollutisoli</name>
    <dbReference type="NCBI Taxonomy" id="3133966"/>
    <lineage>
        <taxon>Bacteria</taxon>
        <taxon>Pseudomonadati</taxon>
        <taxon>Bacteroidota</taxon>
        <taxon>Chitinophagia</taxon>
        <taxon>Chitinophagales</taxon>
        <taxon>Chitinophagaceae</taxon>
        <taxon>Chitinophaga</taxon>
    </lineage>
</organism>
<dbReference type="InterPro" id="IPR008136">
    <property type="entry name" value="CinA_C"/>
</dbReference>
<sequence length="161" mass="17859">MDTTFLIDATAEKLLQLRHTVAVAESVTAGMLQSAFASATNAMRFFQGGITAYNIGQKCRHLLIEPVHAQEVNCVSAKVAQQMAVGACWMFRSDWGIGITGYASPVPESEQKTFAWFAIARGEKIIETLMLELPGEDPELVRLWYVQKTMETFVQALSRAR</sequence>
<dbReference type="Gene3D" id="3.90.950.20">
    <property type="entry name" value="CinA-like"/>
    <property type="match status" value="1"/>
</dbReference>
<proteinExistence type="predicted"/>
<dbReference type="NCBIfam" id="TIGR00199">
    <property type="entry name" value="PncC_domain"/>
    <property type="match status" value="1"/>
</dbReference>
<evidence type="ECO:0000313" key="2">
    <source>
        <dbReference type="EMBL" id="WZN41810.1"/>
    </source>
</evidence>
<accession>A0ABZ2YRC3</accession>
<dbReference type="EMBL" id="CP149822">
    <property type="protein sequence ID" value="WZN41810.1"/>
    <property type="molecule type" value="Genomic_DNA"/>
</dbReference>
<name>A0ABZ2YRC3_9BACT</name>
<dbReference type="Proteomes" id="UP001485459">
    <property type="component" value="Chromosome"/>
</dbReference>
<dbReference type="SUPFAM" id="SSF142433">
    <property type="entry name" value="CinA-like"/>
    <property type="match status" value="1"/>
</dbReference>
<reference evidence="3" key="1">
    <citation type="submission" date="2024-03" db="EMBL/GenBank/DDBJ databases">
        <title>Chitinophaga horti sp. nov., isolated from garden soil.</title>
        <authorList>
            <person name="Lee D.S."/>
            <person name="Han D.M."/>
            <person name="Baek J.H."/>
            <person name="Choi D.G."/>
            <person name="Jeon J.H."/>
            <person name="Jeon C.O."/>
        </authorList>
    </citation>
    <scope>NUCLEOTIDE SEQUENCE [LARGE SCALE GENOMIC DNA]</scope>
    <source>
        <strain evidence="3">GPA1</strain>
    </source>
</reference>
<keyword evidence="3" id="KW-1185">Reference proteome</keyword>
<protein>
    <submittedName>
        <fullName evidence="2">Nicotinamide-nucleotide amidohydrolase family protein</fullName>
    </submittedName>
</protein>
<feature type="domain" description="CinA C-terminal" evidence="1">
    <location>
        <begin position="8"/>
        <end position="155"/>
    </location>
</feature>
<gene>
    <name evidence="2" type="ORF">WJU16_02010</name>
</gene>